<feature type="domain" description="Beta-galactosidase 1-like first all-beta" evidence="11">
    <location>
        <begin position="486"/>
        <end position="523"/>
    </location>
</feature>
<dbReference type="Pfam" id="PF01301">
    <property type="entry name" value="Glyco_hydro_35"/>
    <property type="match status" value="1"/>
</dbReference>
<dbReference type="InterPro" id="IPR048912">
    <property type="entry name" value="BetaGal1-like_ABD1"/>
</dbReference>
<dbReference type="InterPro" id="IPR048913">
    <property type="entry name" value="BetaGal_gal-bd"/>
</dbReference>
<dbReference type="EC" id="3.2.1.23" evidence="3 7"/>
<accession>A0A8S0UIY4</accession>
<dbReference type="PIRSF" id="PIRSF006336">
    <property type="entry name" value="B-gal"/>
    <property type="match status" value="1"/>
</dbReference>
<reference evidence="13 14" key="1">
    <citation type="submission" date="2019-12" db="EMBL/GenBank/DDBJ databases">
        <authorList>
            <person name="Alioto T."/>
            <person name="Alioto T."/>
            <person name="Gomez Garrido J."/>
        </authorList>
    </citation>
    <scope>NUCLEOTIDE SEQUENCE [LARGE SCALE GENOMIC DNA]</scope>
</reference>
<dbReference type="FunFam" id="3.20.20.80:FF:000115">
    <property type="entry name" value="Beta-galactosidase"/>
    <property type="match status" value="1"/>
</dbReference>
<proteinExistence type="inferred from homology"/>
<dbReference type="EMBL" id="CACTIH010007705">
    <property type="protein sequence ID" value="CAA3017472.1"/>
    <property type="molecule type" value="Genomic_DNA"/>
</dbReference>
<dbReference type="Gene3D" id="3.20.20.80">
    <property type="entry name" value="Glycosidases"/>
    <property type="match status" value="1"/>
</dbReference>
<comment type="caution">
    <text evidence="13">The sequence shown here is derived from an EMBL/GenBank/DDBJ whole genome shotgun (WGS) entry which is preliminary data.</text>
</comment>
<evidence type="ECO:0000259" key="11">
    <source>
        <dbReference type="Pfam" id="PF21317"/>
    </source>
</evidence>
<comment type="similarity">
    <text evidence="2 8">Belongs to the glycosyl hydrolase 35 family.</text>
</comment>
<dbReference type="GO" id="GO:0004565">
    <property type="term" value="F:beta-galactosidase activity"/>
    <property type="evidence" value="ECO:0007669"/>
    <property type="project" value="UniProtKB-EC"/>
</dbReference>
<dbReference type="AlphaFoldDB" id="A0A8S0UIY4"/>
<keyword evidence="9" id="KW-0472">Membrane</keyword>
<feature type="transmembrane region" description="Helical" evidence="9">
    <location>
        <begin position="7"/>
        <end position="31"/>
    </location>
</feature>
<dbReference type="InterPro" id="IPR001944">
    <property type="entry name" value="Glycoside_Hdrlase_35"/>
</dbReference>
<dbReference type="SUPFAM" id="SSF51445">
    <property type="entry name" value="(Trans)glycosidases"/>
    <property type="match status" value="1"/>
</dbReference>
<evidence type="ECO:0000313" key="14">
    <source>
        <dbReference type="Proteomes" id="UP000594638"/>
    </source>
</evidence>
<dbReference type="Proteomes" id="UP000594638">
    <property type="component" value="Unassembled WGS sequence"/>
</dbReference>
<dbReference type="PROSITE" id="PS01182">
    <property type="entry name" value="GLYCOSYL_HYDROL_F35"/>
    <property type="match status" value="1"/>
</dbReference>
<keyword evidence="9" id="KW-0812">Transmembrane</keyword>
<feature type="active site" description="Proton donor" evidence="6">
    <location>
        <position position="206"/>
    </location>
</feature>
<dbReference type="PANTHER" id="PTHR23421">
    <property type="entry name" value="BETA-GALACTOSIDASE RELATED"/>
    <property type="match status" value="1"/>
</dbReference>
<gene>
    <name evidence="13" type="ORF">OLEA9_A099030</name>
</gene>
<evidence type="ECO:0000256" key="2">
    <source>
        <dbReference type="ARBA" id="ARBA00009809"/>
    </source>
</evidence>
<name>A0A8S0UIY4_OLEEU</name>
<organism evidence="13 14">
    <name type="scientific">Olea europaea subsp. europaea</name>
    <dbReference type="NCBI Taxonomy" id="158383"/>
    <lineage>
        <taxon>Eukaryota</taxon>
        <taxon>Viridiplantae</taxon>
        <taxon>Streptophyta</taxon>
        <taxon>Embryophyta</taxon>
        <taxon>Tracheophyta</taxon>
        <taxon>Spermatophyta</taxon>
        <taxon>Magnoliopsida</taxon>
        <taxon>eudicotyledons</taxon>
        <taxon>Gunneridae</taxon>
        <taxon>Pentapetalae</taxon>
        <taxon>asterids</taxon>
        <taxon>lamiids</taxon>
        <taxon>Lamiales</taxon>
        <taxon>Oleaceae</taxon>
        <taxon>Oleeae</taxon>
        <taxon>Olea</taxon>
    </lineage>
</organism>
<evidence type="ECO:0000256" key="5">
    <source>
        <dbReference type="ARBA" id="ARBA00023295"/>
    </source>
</evidence>
<dbReference type="InterPro" id="IPR017853">
    <property type="entry name" value="GH"/>
</dbReference>
<evidence type="ECO:0000256" key="6">
    <source>
        <dbReference type="PIRSR" id="PIRSR006336-1"/>
    </source>
</evidence>
<dbReference type="OrthoDB" id="1657402at2759"/>
<dbReference type="GO" id="GO:0005975">
    <property type="term" value="P:carbohydrate metabolic process"/>
    <property type="evidence" value="ECO:0007669"/>
    <property type="project" value="InterPro"/>
</dbReference>
<feature type="active site" description="Nucleophile" evidence="6">
    <location>
        <position position="289"/>
    </location>
</feature>
<dbReference type="InterPro" id="IPR019801">
    <property type="entry name" value="Glyco_hydro_35_CS"/>
</dbReference>
<evidence type="ECO:0000259" key="12">
    <source>
        <dbReference type="Pfam" id="PF21467"/>
    </source>
</evidence>
<keyword evidence="5 7" id="KW-0326">Glycosidase</keyword>
<evidence type="ECO:0000256" key="1">
    <source>
        <dbReference type="ARBA" id="ARBA00001412"/>
    </source>
</evidence>
<dbReference type="InterPro" id="IPR026283">
    <property type="entry name" value="B-gal_1-like"/>
</dbReference>
<dbReference type="SUPFAM" id="SSF49785">
    <property type="entry name" value="Galactose-binding domain-like"/>
    <property type="match status" value="1"/>
</dbReference>
<dbReference type="InterPro" id="IPR031330">
    <property type="entry name" value="Gly_Hdrlase_35_cat"/>
</dbReference>
<evidence type="ECO:0000313" key="13">
    <source>
        <dbReference type="EMBL" id="CAA3017472.1"/>
    </source>
</evidence>
<sequence length="658" mass="74119">MAKKGSLRIIIAMAVFIFLISLVVLGAFAPLPSLSRRPSQSHPNKGFERKFEIAEDMFWKDAVPFRIIGGDLHYFRVLPEYWEDRLLRAKALGLNTIQTYVPWNLHEPREGQLVFEGIADLISFLRLCRKMDMLVMLRAGPYICGEWDFGGFPPWLLAKEPAIRIRSSDPAFLDLVKSWWEILLPKVSPLLYNNGGPIIMVQVENEFGSYGDDQAYLHYLVKLARGHLGDDIILYTTDGGSRETLEKGTIRGDAVFSAVDFTTGDKPWPIFKLQKEFNAPGKSPPLSTEFYTGWLTHWGESIASTDATHTATFLEKILSKNGSAVLYMAHGGTNFGFYSGANSGANESDYKSDLTSYDYDAPIRESGDVDNAKYKALRRVIAKYSAVPLASVPSNNKRTAYGSIKLEKTAFLYDTIDLKNLIDMVESENPASMEATGQMFGFVLYVSEYTAEGNGSTLFISKVSSFHTNIQVYYINIPAWPSSFSVENMGRLNYGPYMFDRKGILSSVYLDGRLLNKWKMLPIPFHNLNEQKVNPIILNAQKEFLKDSAHRKLKDQEILNPEPAFYTGHFIVDKVTDTYISFKGWSKGIAFINEFNVGRFWPSRGPQCNLYVPAPILREGENSLVILELEVPNPDLQVSSVDHPDFTCGLASSKLRKF</sequence>
<dbReference type="PRINTS" id="PR00742">
    <property type="entry name" value="GLHYDRLASE35"/>
</dbReference>
<evidence type="ECO:0000256" key="3">
    <source>
        <dbReference type="ARBA" id="ARBA00012756"/>
    </source>
</evidence>
<evidence type="ECO:0000256" key="4">
    <source>
        <dbReference type="ARBA" id="ARBA00022801"/>
    </source>
</evidence>
<evidence type="ECO:0000256" key="7">
    <source>
        <dbReference type="RuleBase" id="RU000675"/>
    </source>
</evidence>
<dbReference type="Gramene" id="OE9A099030T3">
    <property type="protein sequence ID" value="OE9A099030C3"/>
    <property type="gene ID" value="OE9A099030"/>
</dbReference>
<comment type="catalytic activity">
    <reaction evidence="1 7">
        <text>Hydrolysis of terminal non-reducing beta-D-galactose residues in beta-D-galactosides.</text>
        <dbReference type="EC" id="3.2.1.23"/>
    </reaction>
</comment>
<feature type="domain" description="Beta-galactosidase galactose-binding" evidence="12">
    <location>
        <begin position="563"/>
        <end position="622"/>
    </location>
</feature>
<dbReference type="Gene3D" id="2.60.120.260">
    <property type="entry name" value="Galactose-binding domain-like"/>
    <property type="match status" value="3"/>
</dbReference>
<keyword evidence="14" id="KW-1185">Reference proteome</keyword>
<protein>
    <recommendedName>
        <fullName evidence="3 7">Beta-galactosidase</fullName>
        <ecNumber evidence="3 7">3.2.1.23</ecNumber>
    </recommendedName>
</protein>
<dbReference type="Pfam" id="PF21467">
    <property type="entry name" value="BetaGal_gal-bd"/>
    <property type="match status" value="1"/>
</dbReference>
<feature type="domain" description="Glycoside hydrolase 35 catalytic" evidence="10">
    <location>
        <begin position="58"/>
        <end position="383"/>
    </location>
</feature>
<keyword evidence="4 7" id="KW-0378">Hydrolase</keyword>
<evidence type="ECO:0000259" key="10">
    <source>
        <dbReference type="Pfam" id="PF01301"/>
    </source>
</evidence>
<dbReference type="InterPro" id="IPR008979">
    <property type="entry name" value="Galactose-bd-like_sf"/>
</dbReference>
<evidence type="ECO:0000256" key="8">
    <source>
        <dbReference type="RuleBase" id="RU003679"/>
    </source>
</evidence>
<evidence type="ECO:0000256" key="9">
    <source>
        <dbReference type="SAM" id="Phobius"/>
    </source>
</evidence>
<keyword evidence="9" id="KW-1133">Transmembrane helix</keyword>
<dbReference type="Pfam" id="PF21317">
    <property type="entry name" value="BetaGal_ABD_1"/>
    <property type="match status" value="1"/>
</dbReference>